<name>F4QHN3_9CAUL</name>
<protein>
    <submittedName>
        <fullName evidence="3">Hemolysin-type calcium-binding repeat 2 copies family protein</fullName>
    </submittedName>
</protein>
<dbReference type="SUPFAM" id="SSF51120">
    <property type="entry name" value="beta-Roll"/>
    <property type="match status" value="3"/>
</dbReference>
<dbReference type="AlphaFoldDB" id="F4QHN3"/>
<dbReference type="PANTHER" id="PTHR38340">
    <property type="entry name" value="S-LAYER PROTEIN"/>
    <property type="match status" value="1"/>
</dbReference>
<dbReference type="InterPro" id="IPR018511">
    <property type="entry name" value="Hemolysin-typ_Ca-bd_CS"/>
</dbReference>
<dbReference type="InterPro" id="IPR011049">
    <property type="entry name" value="Serralysin-like_metalloprot_C"/>
</dbReference>
<dbReference type="InterPro" id="IPR050557">
    <property type="entry name" value="RTX_toxin/Mannuronan_C5-epim"/>
</dbReference>
<dbReference type="eggNOG" id="COG2931">
    <property type="taxonomic scope" value="Bacteria"/>
</dbReference>
<dbReference type="GO" id="GO:0005576">
    <property type="term" value="C:extracellular region"/>
    <property type="evidence" value="ECO:0007669"/>
    <property type="project" value="UniProtKB-SubCell"/>
</dbReference>
<dbReference type="PROSITE" id="PS00330">
    <property type="entry name" value="HEMOLYSIN_CALCIUM"/>
    <property type="match status" value="1"/>
</dbReference>
<keyword evidence="4" id="KW-1185">Reference proteome</keyword>
<gene>
    <name evidence="3" type="ORF">ABI_12070</name>
</gene>
<dbReference type="Pfam" id="PF00353">
    <property type="entry name" value="HemolysinCabind"/>
    <property type="match status" value="4"/>
</dbReference>
<evidence type="ECO:0000256" key="1">
    <source>
        <dbReference type="ARBA" id="ARBA00004613"/>
    </source>
</evidence>
<dbReference type="GO" id="GO:0005509">
    <property type="term" value="F:calcium ion binding"/>
    <property type="evidence" value="ECO:0007669"/>
    <property type="project" value="InterPro"/>
</dbReference>
<reference evidence="4" key="1">
    <citation type="submission" date="2011-03" db="EMBL/GenBank/DDBJ databases">
        <title>Draft genome sequence of Brevundimonas diminuta.</title>
        <authorList>
            <person name="Brown P.J.B."/>
            <person name="Buechlein A."/>
            <person name="Hemmerich C."/>
            <person name="Brun Y.V."/>
        </authorList>
    </citation>
    <scope>NUCLEOTIDE SEQUENCE [LARGE SCALE GENOMIC DNA]</scope>
    <source>
        <strain evidence="4">C19</strain>
    </source>
</reference>
<proteinExistence type="predicted"/>
<dbReference type="HOGENOM" id="CLU_313918_0_0_5"/>
<dbReference type="EMBL" id="GL883077">
    <property type="protein sequence ID" value="EGF92770.1"/>
    <property type="molecule type" value="Genomic_DNA"/>
</dbReference>
<dbReference type="PRINTS" id="PR00313">
    <property type="entry name" value="CABNDNGRPT"/>
</dbReference>
<sequence>MTAMIVPGTELPVSVPSTNSISAVHSTTKLVDGGYVITWTNFGATTNADTFAQRFNAAGEKIGGEIFVNTTLIDVQTESEVVALNDGGFVIVWVGAGMVDGLPLAGLFAQRYDVDGAAVGAETRIVAGTITARYFNTVTPVAATLEDGGYVLAWTRHYTSGFLADEVLTQQFNADGSARGTPTQVDPTVTVGQYWYPTIASLTGGGYVISWTHSNDVYGQIFDNAGVKVGEKFMVNTHLPQAQEVSFATGLSDGGFVITWHSTGQNGNDFDDIYAQRFDAAGAKVGSETLVNTYLTNTQRDAKVTALTDGGYVIVWNSYFQDGSGIGCYGQQFDAAGAKVGAEFQINTRTVSLQYMPYAVALAEGGFVVTWYNQDAGKKGEIMQKIFAAVPSIDGTDLADDLEGTAGNDVINGLGGADLLTGNDGDDALDGGAGADTMTGGMGNDTYYVDDVGDKVNEPHGQGTDTVYTSVSYSLFGRAVENLIMLGDGDLSVTANGMNNRLTGNAGNNSFDGGTGGDQMIGGLGDDTYYVDNFYDNVTELHHQGTDTVFASVSYALFGRAVETLTLTGTGNLNGTGNSLNNTLNGTAGNNVLDGGTGGDKMTGGLGDDTYYVDNFFDNVAELHFQGTDTVFSTVSYSLFGRAVEVMTLTGAASINATGNSLANTLTGNGGANVLDGGIGNDLLTGGLGADVFLFNALSGKDTVNDFSGADNDMVNINAYTGGVANAAMVAQVGLNVVITLGGGNTVTVLNAVQADVLSHMVW</sequence>
<evidence type="ECO:0000313" key="4">
    <source>
        <dbReference type="Proteomes" id="UP000006512"/>
    </source>
</evidence>
<evidence type="ECO:0000256" key="2">
    <source>
        <dbReference type="ARBA" id="ARBA00022525"/>
    </source>
</evidence>
<evidence type="ECO:0000313" key="3">
    <source>
        <dbReference type="EMBL" id="EGF92770.1"/>
    </source>
</evidence>
<dbReference type="STRING" id="715226.ABI_12070"/>
<accession>F4QHN3</accession>
<keyword evidence="2" id="KW-0964">Secreted</keyword>
<comment type="subcellular location">
    <subcellularLocation>
        <location evidence="1">Secreted</location>
    </subcellularLocation>
</comment>
<dbReference type="InterPro" id="IPR001343">
    <property type="entry name" value="Hemolysn_Ca-bd"/>
</dbReference>
<dbReference type="Proteomes" id="UP000006512">
    <property type="component" value="Unassembled WGS sequence"/>
</dbReference>
<dbReference type="Gene3D" id="2.150.10.10">
    <property type="entry name" value="Serralysin-like metalloprotease, C-terminal"/>
    <property type="match status" value="4"/>
</dbReference>
<organism evidence="3 4">
    <name type="scientific">Asticcacaulis biprosthecium C19</name>
    <dbReference type="NCBI Taxonomy" id="715226"/>
    <lineage>
        <taxon>Bacteria</taxon>
        <taxon>Pseudomonadati</taxon>
        <taxon>Pseudomonadota</taxon>
        <taxon>Alphaproteobacteria</taxon>
        <taxon>Caulobacterales</taxon>
        <taxon>Caulobacteraceae</taxon>
        <taxon>Asticcacaulis</taxon>
    </lineage>
</organism>
<dbReference type="PANTHER" id="PTHR38340:SF1">
    <property type="entry name" value="S-LAYER PROTEIN"/>
    <property type="match status" value="1"/>
</dbReference>